<dbReference type="InterPro" id="IPR036097">
    <property type="entry name" value="HisK_dim/P_sf"/>
</dbReference>
<dbReference type="Gene3D" id="1.10.287.130">
    <property type="match status" value="1"/>
</dbReference>
<dbReference type="EMBL" id="JARJJS010000004">
    <property type="protein sequence ID" value="MDF4026340.1"/>
    <property type="molecule type" value="Genomic_DNA"/>
</dbReference>
<dbReference type="Pfam" id="PF08448">
    <property type="entry name" value="PAS_4"/>
    <property type="match status" value="2"/>
</dbReference>
<evidence type="ECO:0000313" key="13">
    <source>
        <dbReference type="EMBL" id="MDF4026340.1"/>
    </source>
</evidence>
<dbReference type="InterPro" id="IPR003594">
    <property type="entry name" value="HATPase_dom"/>
</dbReference>
<dbReference type="Pfam" id="PF02518">
    <property type="entry name" value="HATPase_c"/>
    <property type="match status" value="1"/>
</dbReference>
<dbReference type="PROSITE" id="PS50046">
    <property type="entry name" value="PHYTOCHROME_2"/>
    <property type="match status" value="1"/>
</dbReference>
<dbReference type="SUPFAM" id="SSF47384">
    <property type="entry name" value="Homodimeric domain of signal transducing histidine kinase"/>
    <property type="match status" value="1"/>
</dbReference>
<evidence type="ECO:0000259" key="10">
    <source>
        <dbReference type="PROSITE" id="PS50109"/>
    </source>
</evidence>
<dbReference type="InterPro" id="IPR004358">
    <property type="entry name" value="Sig_transdc_His_kin-like_C"/>
</dbReference>
<protein>
    <recommendedName>
        <fullName evidence="3">histidine kinase</fullName>
        <ecNumber evidence="3">2.7.13.3</ecNumber>
    </recommendedName>
</protein>
<comment type="caution">
    <text evidence="13">The sequence shown here is derived from an EMBL/GenBank/DDBJ whole genome shotgun (WGS) entry which is preliminary data.</text>
</comment>
<evidence type="ECO:0000256" key="4">
    <source>
        <dbReference type="ARBA" id="ARBA00022553"/>
    </source>
</evidence>
<dbReference type="Proteomes" id="UP001528850">
    <property type="component" value="Unassembled WGS sequence"/>
</dbReference>
<dbReference type="SUPFAM" id="SSF55874">
    <property type="entry name" value="ATPase domain of HSP90 chaperone/DNA topoisomerase II/histidine kinase"/>
    <property type="match status" value="1"/>
</dbReference>
<evidence type="ECO:0000259" key="12">
    <source>
        <dbReference type="PROSITE" id="PS50113"/>
    </source>
</evidence>
<keyword evidence="14" id="KW-1185">Reference proteome</keyword>
<dbReference type="Gene3D" id="3.30.450.40">
    <property type="match status" value="1"/>
</dbReference>
<reference evidence="13 14" key="1">
    <citation type="journal article" date="2024" name="Curr. Microbiol.">
        <title>Luteibacter sahnii sp. nov., A Novel Yellow-Colored Xanthomonadin Pigment Producing Probiotic Bacterium from Healthy Rice Seed Microbiome.</title>
        <authorList>
            <person name="Jaiswal G."/>
            <person name="Rana R."/>
            <person name="Nayak P.K."/>
            <person name="Chouhan R."/>
            <person name="Gandhi S.G."/>
            <person name="Patel H.K."/>
            <person name="Patil P.B."/>
        </authorList>
    </citation>
    <scope>NUCLEOTIDE SEQUENCE [LARGE SCALE GENOMIC DNA]</scope>
    <source>
        <strain evidence="13 14">PPL201</strain>
    </source>
</reference>
<keyword evidence="4 7" id="KW-0597">Phosphoprotein</keyword>
<evidence type="ECO:0000256" key="7">
    <source>
        <dbReference type="PROSITE-ProRule" id="PRU00169"/>
    </source>
</evidence>
<feature type="domain" description="Histidine kinase" evidence="10">
    <location>
        <begin position="506"/>
        <end position="725"/>
    </location>
</feature>
<evidence type="ECO:0000256" key="8">
    <source>
        <dbReference type="SAM" id="MobiDB-lite"/>
    </source>
</evidence>
<comment type="similarity">
    <text evidence="2">In the N-terminal section; belongs to the phytochrome family.</text>
</comment>
<keyword evidence="5" id="KW-0808">Transferase</keyword>
<dbReference type="PROSITE" id="PS50109">
    <property type="entry name" value="HIS_KIN"/>
    <property type="match status" value="1"/>
</dbReference>
<dbReference type="InterPro" id="IPR000700">
    <property type="entry name" value="PAS-assoc_C"/>
</dbReference>
<dbReference type="SMART" id="SM00065">
    <property type="entry name" value="GAF"/>
    <property type="match status" value="1"/>
</dbReference>
<sequence>MSQTSSPRDTDTTLSWLDAGGETGALIRAYDWTPTGLGPPDRWPQSLRTATALLLLSPVPIVLLWGEKGIMIYNDAYSVFAGSRHPQLLGSEVRKGWAEVADFNDNVMRVGLAGGTLAYRDQQLTLERHGKPEPVWMNLDYSPVLDESGTPGGVIAIVVETTERVRAEQRVRESEERLRFLDELGKRTTEATDADAIMAITTRMLGEHLGVSICAYADMEPDEDAFTIRGEWKLADAVSLVGRYRLGDFGSRAVGDLSAGQALVIHDVDTELPDHEALAFRAVGVCASICMPLVKEGRLTALMGVHHATPRRWTGRDLALLNEVTQRSWAHIERVRAEATVRDGERRFREELEAKVAERTAALERSEASIRTIFETSHLYQGLMSTDGTLLYINGTALAGVEARLEDVVGLPFWRTPWFADTPGMPEAVEAAVRRVAAGGSENLGMTLNLPTGVRAFDFSLRPVVNERGEVTAMVPEAVEKTARLKAEQALMQVQKMEALGSLTGGIAHDFNNLLMAVQGSLELLRERLPPEPLLLRLLDNARAGAERGSALTARMLAFARRQELKTQRVDLRELVEGMADLLQRSLGTTIVVETRFGHPLPPVVVDANQLETALLNLAVNARDAMDGAGRLVIATDEAWLPDASAPLAPGRYVRLALMDSGNGMDDATLKRATEPFFTTKGVGKGTGLGLSMVHGLAEQSGGALRLRSVPGEGTTAEIWLPAAEGPADALSPSTSTATKKPSPPADRAYTVLSVDDDDLVRATTVEMLEDLGYTVFSSPSGDDALRVLERTAVDLVITDHAMPRMTGAQLATQIRSRWPSVPVVMATGYAELPAGMQLDLPRLAKPYSQASLAEVVRRTLGITT</sequence>
<dbReference type="InterPro" id="IPR003661">
    <property type="entry name" value="HisK_dim/P_dom"/>
</dbReference>
<accession>A0ABT6BDX5</accession>
<comment type="catalytic activity">
    <reaction evidence="1">
        <text>ATP + protein L-histidine = ADP + protein N-phospho-L-histidine.</text>
        <dbReference type="EC" id="2.7.13.3"/>
    </reaction>
</comment>
<proteinExistence type="inferred from homology"/>
<dbReference type="PANTHER" id="PTHR43065">
    <property type="entry name" value="SENSOR HISTIDINE KINASE"/>
    <property type="match status" value="1"/>
</dbReference>
<gene>
    <name evidence="13" type="ORF">P3W24_15310</name>
</gene>
<feature type="domain" description="Response regulatory" evidence="11">
    <location>
        <begin position="751"/>
        <end position="861"/>
    </location>
</feature>
<dbReference type="InterPro" id="IPR036890">
    <property type="entry name" value="HATPase_C_sf"/>
</dbReference>
<evidence type="ECO:0000256" key="5">
    <source>
        <dbReference type="ARBA" id="ARBA00022679"/>
    </source>
</evidence>
<dbReference type="SMART" id="SM00388">
    <property type="entry name" value="HisKA"/>
    <property type="match status" value="1"/>
</dbReference>
<dbReference type="Gene3D" id="3.30.450.20">
    <property type="entry name" value="PAS domain"/>
    <property type="match status" value="2"/>
</dbReference>
<evidence type="ECO:0000259" key="11">
    <source>
        <dbReference type="PROSITE" id="PS50110"/>
    </source>
</evidence>
<organism evidence="13 14">
    <name type="scientific">Luteibacter sahnii</name>
    <dbReference type="NCBI Taxonomy" id="3021977"/>
    <lineage>
        <taxon>Bacteria</taxon>
        <taxon>Pseudomonadati</taxon>
        <taxon>Pseudomonadota</taxon>
        <taxon>Gammaproteobacteria</taxon>
        <taxon>Lysobacterales</taxon>
        <taxon>Rhodanobacteraceae</taxon>
        <taxon>Luteibacter</taxon>
    </lineage>
</organism>
<dbReference type="InterPro" id="IPR016132">
    <property type="entry name" value="Phyto_chromo_attachment"/>
</dbReference>
<dbReference type="SUPFAM" id="SSF55781">
    <property type="entry name" value="GAF domain-like"/>
    <property type="match status" value="1"/>
</dbReference>
<evidence type="ECO:0000256" key="6">
    <source>
        <dbReference type="ARBA" id="ARBA00022777"/>
    </source>
</evidence>
<dbReference type="PANTHER" id="PTHR43065:SF49">
    <property type="entry name" value="HISTIDINE KINASE"/>
    <property type="match status" value="1"/>
</dbReference>
<evidence type="ECO:0000259" key="9">
    <source>
        <dbReference type="PROSITE" id="PS50046"/>
    </source>
</evidence>
<dbReference type="InterPro" id="IPR011006">
    <property type="entry name" value="CheY-like_superfamily"/>
</dbReference>
<dbReference type="Pfam" id="PF00512">
    <property type="entry name" value="HisKA"/>
    <property type="match status" value="1"/>
</dbReference>
<dbReference type="PROSITE" id="PS50110">
    <property type="entry name" value="RESPONSE_REGULATORY"/>
    <property type="match status" value="1"/>
</dbReference>
<dbReference type="SUPFAM" id="SSF55785">
    <property type="entry name" value="PYP-like sensor domain (PAS domain)"/>
    <property type="match status" value="2"/>
</dbReference>
<evidence type="ECO:0000256" key="3">
    <source>
        <dbReference type="ARBA" id="ARBA00012438"/>
    </source>
</evidence>
<dbReference type="InterPro" id="IPR029016">
    <property type="entry name" value="GAF-like_dom_sf"/>
</dbReference>
<dbReference type="InterPro" id="IPR003018">
    <property type="entry name" value="GAF"/>
</dbReference>
<evidence type="ECO:0000256" key="1">
    <source>
        <dbReference type="ARBA" id="ARBA00000085"/>
    </source>
</evidence>
<dbReference type="InterPro" id="IPR035965">
    <property type="entry name" value="PAS-like_dom_sf"/>
</dbReference>
<dbReference type="Pfam" id="PF00072">
    <property type="entry name" value="Response_reg"/>
    <property type="match status" value="1"/>
</dbReference>
<keyword evidence="6" id="KW-0418">Kinase</keyword>
<dbReference type="Gene3D" id="3.40.50.2300">
    <property type="match status" value="1"/>
</dbReference>
<feature type="modified residue" description="4-aspartylphosphate" evidence="7">
    <location>
        <position position="800"/>
    </location>
</feature>
<evidence type="ECO:0000313" key="14">
    <source>
        <dbReference type="Proteomes" id="UP001528850"/>
    </source>
</evidence>
<dbReference type="InterPro" id="IPR013656">
    <property type="entry name" value="PAS_4"/>
</dbReference>
<feature type="domain" description="PAC" evidence="12">
    <location>
        <begin position="120"/>
        <end position="173"/>
    </location>
</feature>
<feature type="domain" description="Phytochrome chromophore attachment site" evidence="9">
    <location>
        <begin position="280"/>
        <end position="327"/>
    </location>
</feature>
<dbReference type="EC" id="2.7.13.3" evidence="3"/>
<evidence type="ECO:0000256" key="2">
    <source>
        <dbReference type="ARBA" id="ARBA00006402"/>
    </source>
</evidence>
<feature type="region of interest" description="Disordered" evidence="8">
    <location>
        <begin position="724"/>
        <end position="748"/>
    </location>
</feature>
<dbReference type="Gene3D" id="3.30.565.10">
    <property type="entry name" value="Histidine kinase-like ATPase, C-terminal domain"/>
    <property type="match status" value="1"/>
</dbReference>
<dbReference type="InterPro" id="IPR005467">
    <property type="entry name" value="His_kinase_dom"/>
</dbReference>
<dbReference type="SMART" id="SM00448">
    <property type="entry name" value="REC"/>
    <property type="match status" value="1"/>
</dbReference>
<dbReference type="SUPFAM" id="SSF52172">
    <property type="entry name" value="CheY-like"/>
    <property type="match status" value="1"/>
</dbReference>
<dbReference type="CDD" id="cd00082">
    <property type="entry name" value="HisKA"/>
    <property type="match status" value="1"/>
</dbReference>
<name>A0ABT6BDX5_9GAMM</name>
<dbReference type="InterPro" id="IPR001789">
    <property type="entry name" value="Sig_transdc_resp-reg_receiver"/>
</dbReference>
<dbReference type="Pfam" id="PF01590">
    <property type="entry name" value="GAF"/>
    <property type="match status" value="1"/>
</dbReference>
<dbReference type="PROSITE" id="PS50113">
    <property type="entry name" value="PAC"/>
    <property type="match status" value="1"/>
</dbReference>
<dbReference type="PRINTS" id="PR00344">
    <property type="entry name" value="BCTRLSENSOR"/>
</dbReference>
<dbReference type="SMART" id="SM00387">
    <property type="entry name" value="HATPase_c"/>
    <property type="match status" value="1"/>
</dbReference>
<feature type="compositionally biased region" description="Low complexity" evidence="8">
    <location>
        <begin position="732"/>
        <end position="741"/>
    </location>
</feature>